<dbReference type="Gene3D" id="1.10.260.40">
    <property type="entry name" value="lambda repressor-like DNA-binding domains"/>
    <property type="match status" value="1"/>
</dbReference>
<protein>
    <submittedName>
        <fullName evidence="2">Helix-turn-helix domain-containing protein</fullName>
    </submittedName>
</protein>
<dbReference type="SUPFAM" id="SSF47413">
    <property type="entry name" value="lambda repressor-like DNA-binding domains"/>
    <property type="match status" value="1"/>
</dbReference>
<dbReference type="AlphaFoldDB" id="A0A6L7G8G5"/>
<dbReference type="EMBL" id="WUMU01000026">
    <property type="protein sequence ID" value="MXN20371.1"/>
    <property type="molecule type" value="Genomic_DNA"/>
</dbReference>
<sequence>MRILNAHDLGQAIRRRRKALGLTQEDVAAQVGIARITVGAIENGKETAHIGLVLQVCRDLGLPLMTEGPQG</sequence>
<dbReference type="GO" id="GO:0003677">
    <property type="term" value="F:DNA binding"/>
    <property type="evidence" value="ECO:0007669"/>
    <property type="project" value="InterPro"/>
</dbReference>
<dbReference type="Pfam" id="PF01381">
    <property type="entry name" value="HTH_3"/>
    <property type="match status" value="1"/>
</dbReference>
<accession>A0A6L7G8G5</accession>
<organism evidence="2 3">
    <name type="scientific">Pseudooceanicola albus</name>
    <dbReference type="NCBI Taxonomy" id="2692189"/>
    <lineage>
        <taxon>Bacteria</taxon>
        <taxon>Pseudomonadati</taxon>
        <taxon>Pseudomonadota</taxon>
        <taxon>Alphaproteobacteria</taxon>
        <taxon>Rhodobacterales</taxon>
        <taxon>Paracoccaceae</taxon>
        <taxon>Pseudooceanicola</taxon>
    </lineage>
</organism>
<proteinExistence type="predicted"/>
<feature type="domain" description="HTH cro/C1-type" evidence="1">
    <location>
        <begin position="13"/>
        <end position="45"/>
    </location>
</feature>
<dbReference type="InterPro" id="IPR010982">
    <property type="entry name" value="Lambda_DNA-bd_dom_sf"/>
</dbReference>
<dbReference type="InterPro" id="IPR001387">
    <property type="entry name" value="Cro/C1-type_HTH"/>
</dbReference>
<gene>
    <name evidence="2" type="ORF">GR170_21250</name>
</gene>
<dbReference type="PROSITE" id="PS50943">
    <property type="entry name" value="HTH_CROC1"/>
    <property type="match status" value="1"/>
</dbReference>
<dbReference type="Proteomes" id="UP000477911">
    <property type="component" value="Unassembled WGS sequence"/>
</dbReference>
<evidence type="ECO:0000259" key="1">
    <source>
        <dbReference type="PROSITE" id="PS50943"/>
    </source>
</evidence>
<evidence type="ECO:0000313" key="2">
    <source>
        <dbReference type="EMBL" id="MXN20371.1"/>
    </source>
</evidence>
<keyword evidence="3" id="KW-1185">Reference proteome</keyword>
<evidence type="ECO:0000313" key="3">
    <source>
        <dbReference type="Proteomes" id="UP000477911"/>
    </source>
</evidence>
<dbReference type="SMART" id="SM00530">
    <property type="entry name" value="HTH_XRE"/>
    <property type="match status" value="1"/>
</dbReference>
<reference evidence="2 3" key="1">
    <citation type="submission" date="2019-12" db="EMBL/GenBank/DDBJ databases">
        <authorList>
            <person name="Li M."/>
        </authorList>
    </citation>
    <scope>NUCLEOTIDE SEQUENCE [LARGE SCALE GENOMIC DNA]</scope>
    <source>
        <strain evidence="2 3">GBMRC 2024</strain>
    </source>
</reference>
<comment type="caution">
    <text evidence="2">The sequence shown here is derived from an EMBL/GenBank/DDBJ whole genome shotgun (WGS) entry which is preliminary data.</text>
</comment>
<name>A0A6L7G8G5_9RHOB</name>
<dbReference type="CDD" id="cd00093">
    <property type="entry name" value="HTH_XRE"/>
    <property type="match status" value="1"/>
</dbReference>